<feature type="region of interest" description="Disordered" evidence="4">
    <location>
        <begin position="99"/>
        <end position="192"/>
    </location>
</feature>
<sequence>MNFVSEEQLKVENANKPEEPEYDPRPLYERLKAVRDKAQEEYEETHALKNQFRGLDEDETDFLDKVQQVKADHERAKKKEEKDILAQCARAAAAALTSEISSTYLKPKPSTSTAPSAPKSKDLLKKMVVKRKAESTPSSDDAGSSKVAKIVEPVTPKAEEKPASPEKKATTSPVPKKALLTGYALSSDEEDT</sequence>
<feature type="compositionally biased region" description="Low complexity" evidence="4">
    <location>
        <begin position="106"/>
        <end position="118"/>
    </location>
</feature>
<dbReference type="GO" id="GO:0005634">
    <property type="term" value="C:nucleus"/>
    <property type="evidence" value="ECO:0007669"/>
    <property type="project" value="UniProtKB-SubCell"/>
</dbReference>
<reference evidence="7" key="2">
    <citation type="submission" date="2020-10" db="UniProtKB">
        <authorList>
            <consortium name="WormBaseParasite"/>
        </authorList>
    </citation>
    <scope>IDENTIFICATION</scope>
</reference>
<feature type="domain" description="FAM192A/Fyv6 N-terminal" evidence="5">
    <location>
        <begin position="9"/>
        <end position="87"/>
    </location>
</feature>
<keyword evidence="6" id="KW-1185">Reference proteome</keyword>
<evidence type="ECO:0000256" key="2">
    <source>
        <dbReference type="ARBA" id="ARBA00023242"/>
    </source>
</evidence>
<feature type="compositionally biased region" description="Basic and acidic residues" evidence="4">
    <location>
        <begin position="7"/>
        <end position="25"/>
    </location>
</feature>
<evidence type="ECO:0000313" key="6">
    <source>
        <dbReference type="Proteomes" id="UP000492821"/>
    </source>
</evidence>
<dbReference type="Proteomes" id="UP000492821">
    <property type="component" value="Unassembled WGS sequence"/>
</dbReference>
<dbReference type="PANTHER" id="PTHR13495">
    <property type="entry name" value="NEFA-INTERACTING NUCLEAR PROTEIN NIP30"/>
    <property type="match status" value="1"/>
</dbReference>
<feature type="compositionally biased region" description="Basic and acidic residues" evidence="4">
    <location>
        <begin position="157"/>
        <end position="169"/>
    </location>
</feature>
<dbReference type="InterPro" id="IPR019331">
    <property type="entry name" value="FAM192A/Fyv6_N"/>
</dbReference>
<proteinExistence type="predicted"/>
<dbReference type="AlphaFoldDB" id="A0A7E4ZTH3"/>
<feature type="region of interest" description="Disordered" evidence="4">
    <location>
        <begin position="1"/>
        <end position="25"/>
    </location>
</feature>
<evidence type="ECO:0000256" key="1">
    <source>
        <dbReference type="ARBA" id="ARBA00004123"/>
    </source>
</evidence>
<evidence type="ECO:0000256" key="4">
    <source>
        <dbReference type="SAM" id="MobiDB-lite"/>
    </source>
</evidence>
<evidence type="ECO:0000259" key="5">
    <source>
        <dbReference type="Pfam" id="PF10187"/>
    </source>
</evidence>
<dbReference type="PANTHER" id="PTHR13495:SF0">
    <property type="entry name" value="PSME3-INTERACTING PROTEIN"/>
    <property type="match status" value="1"/>
</dbReference>
<keyword evidence="3" id="KW-0175">Coiled coil</keyword>
<dbReference type="InterPro" id="IPR039845">
    <property type="entry name" value="FAM192A"/>
</dbReference>
<dbReference type="WBParaSite" id="Pan_g16511.t1">
    <property type="protein sequence ID" value="Pan_g16511.t1"/>
    <property type="gene ID" value="Pan_g16511"/>
</dbReference>
<evidence type="ECO:0000313" key="7">
    <source>
        <dbReference type="WBParaSite" id="Pan_g16511.t1"/>
    </source>
</evidence>
<feature type="coiled-coil region" evidence="3">
    <location>
        <begin position="28"/>
        <end position="83"/>
    </location>
</feature>
<name>A0A7E4ZTH3_PANRE</name>
<reference evidence="6" key="1">
    <citation type="journal article" date="2013" name="Genetics">
        <title>The draft genome and transcriptome of Panagrellus redivivus are shaped by the harsh demands of a free-living lifestyle.</title>
        <authorList>
            <person name="Srinivasan J."/>
            <person name="Dillman A.R."/>
            <person name="Macchietto M.G."/>
            <person name="Heikkinen L."/>
            <person name="Lakso M."/>
            <person name="Fracchia K.M."/>
            <person name="Antoshechkin I."/>
            <person name="Mortazavi A."/>
            <person name="Wong G."/>
            <person name="Sternberg P.W."/>
        </authorList>
    </citation>
    <scope>NUCLEOTIDE SEQUENCE [LARGE SCALE GENOMIC DNA]</scope>
    <source>
        <strain evidence="6">MT8872</strain>
    </source>
</reference>
<comment type="subcellular location">
    <subcellularLocation>
        <location evidence="1">Nucleus</location>
    </subcellularLocation>
</comment>
<dbReference type="Pfam" id="PF10187">
    <property type="entry name" value="FAM192A_Fyv6_N"/>
    <property type="match status" value="1"/>
</dbReference>
<protein>
    <submittedName>
        <fullName evidence="7">FAM192A_Fyv6_N domain-containing protein</fullName>
    </submittedName>
</protein>
<organism evidence="6 7">
    <name type="scientific">Panagrellus redivivus</name>
    <name type="common">Microworm</name>
    <dbReference type="NCBI Taxonomy" id="6233"/>
    <lineage>
        <taxon>Eukaryota</taxon>
        <taxon>Metazoa</taxon>
        <taxon>Ecdysozoa</taxon>
        <taxon>Nematoda</taxon>
        <taxon>Chromadorea</taxon>
        <taxon>Rhabditida</taxon>
        <taxon>Tylenchina</taxon>
        <taxon>Panagrolaimomorpha</taxon>
        <taxon>Panagrolaimoidea</taxon>
        <taxon>Panagrolaimidae</taxon>
        <taxon>Panagrellus</taxon>
    </lineage>
</organism>
<accession>A0A7E4ZTH3</accession>
<evidence type="ECO:0000256" key="3">
    <source>
        <dbReference type="SAM" id="Coils"/>
    </source>
</evidence>
<keyword evidence="2" id="KW-0539">Nucleus</keyword>